<evidence type="ECO:0000313" key="2">
    <source>
        <dbReference type="Proteomes" id="UP000295674"/>
    </source>
</evidence>
<dbReference type="OrthoDB" id="3694733at2"/>
<dbReference type="EMBL" id="SMKS01000021">
    <property type="protein sequence ID" value="TDD05753.1"/>
    <property type="molecule type" value="Genomic_DNA"/>
</dbReference>
<dbReference type="RefSeq" id="WP_132674936.1">
    <property type="nucleotide sequence ID" value="NZ_SMKS01000021.1"/>
</dbReference>
<evidence type="ECO:0000313" key="1">
    <source>
        <dbReference type="EMBL" id="TDD05753.1"/>
    </source>
</evidence>
<keyword evidence="2" id="KW-1185">Reference proteome</keyword>
<name>A0A4R4VRD7_9PSEU</name>
<dbReference type="Proteomes" id="UP000295674">
    <property type="component" value="Unassembled WGS sequence"/>
</dbReference>
<proteinExistence type="predicted"/>
<organism evidence="1 2">
    <name type="scientific">Saccharopolyspora terrae</name>
    <dbReference type="NCBI Taxonomy" id="2530384"/>
    <lineage>
        <taxon>Bacteria</taxon>
        <taxon>Bacillati</taxon>
        <taxon>Actinomycetota</taxon>
        <taxon>Actinomycetes</taxon>
        <taxon>Pseudonocardiales</taxon>
        <taxon>Pseudonocardiaceae</taxon>
        <taxon>Saccharopolyspora</taxon>
    </lineage>
</organism>
<evidence type="ECO:0008006" key="3">
    <source>
        <dbReference type="Google" id="ProtNLM"/>
    </source>
</evidence>
<accession>A0A4R4VRD7</accession>
<comment type="caution">
    <text evidence="1">The sequence shown here is derived from an EMBL/GenBank/DDBJ whole genome shotgun (WGS) entry which is preliminary data.</text>
</comment>
<sequence>MNEPDEQASQSLAVSTAAVAAVRDAVESLDLKLDPEAGESIRSALDERLNSVDSWLSQARNLARQAPLGQNPVGAAMAEKFAGRAEGGEHSLVAVLTRYRDVLVDARDAIESAMRTYRETDQRVADSFQKLI</sequence>
<gene>
    <name evidence="1" type="ORF">E1181_14330</name>
</gene>
<protein>
    <recommendedName>
        <fullName evidence="3">PE domain-containing protein</fullName>
    </recommendedName>
</protein>
<reference evidence="1 2" key="1">
    <citation type="submission" date="2019-03" db="EMBL/GenBank/DDBJ databases">
        <title>Draft genome sequences of novel Actinobacteria.</title>
        <authorList>
            <person name="Sahin N."/>
            <person name="Ay H."/>
            <person name="Saygin H."/>
        </authorList>
    </citation>
    <scope>NUCLEOTIDE SEQUENCE [LARGE SCALE GENOMIC DNA]</scope>
    <source>
        <strain evidence="1 2">16K309</strain>
    </source>
</reference>
<dbReference type="AlphaFoldDB" id="A0A4R4VRD7"/>